<dbReference type="Gene3D" id="3.30.230.10">
    <property type="match status" value="1"/>
</dbReference>
<dbReference type="PRINTS" id="PR00830">
    <property type="entry name" value="ENDOLAPTASE"/>
</dbReference>
<keyword evidence="2 10" id="KW-0963">Cytoplasm</keyword>
<keyword evidence="6 10" id="KW-0720">Serine protease</keyword>
<dbReference type="RefSeq" id="WP_109997264.1">
    <property type="nucleotide sequence ID" value="NZ_CP029619.1"/>
</dbReference>
<dbReference type="InterPro" id="IPR027065">
    <property type="entry name" value="Lon_Prtase"/>
</dbReference>
<dbReference type="GO" id="GO:0005737">
    <property type="term" value="C:cytoplasm"/>
    <property type="evidence" value="ECO:0007669"/>
    <property type="project" value="UniProtKB-SubCell"/>
</dbReference>
<evidence type="ECO:0000256" key="3">
    <source>
        <dbReference type="ARBA" id="ARBA00022670"/>
    </source>
</evidence>
<dbReference type="GO" id="GO:0016887">
    <property type="term" value="F:ATP hydrolysis activity"/>
    <property type="evidence" value="ECO:0007669"/>
    <property type="project" value="UniProtKB-UniRule"/>
</dbReference>
<evidence type="ECO:0000256" key="5">
    <source>
        <dbReference type="ARBA" id="ARBA00022801"/>
    </source>
</evidence>
<feature type="active site" evidence="10 12">
    <location>
        <position position="714"/>
    </location>
</feature>
<dbReference type="InterPro" id="IPR003593">
    <property type="entry name" value="AAA+_ATPase"/>
</dbReference>
<feature type="active site" evidence="10 12">
    <location>
        <position position="757"/>
    </location>
</feature>
<comment type="subunit">
    <text evidence="10 11">Homohexamer. Organized in a ring with a central cavity.</text>
</comment>
<dbReference type="PANTHER" id="PTHR10046">
    <property type="entry name" value="ATP DEPENDENT LON PROTEASE FAMILY MEMBER"/>
    <property type="match status" value="1"/>
</dbReference>
<dbReference type="EC" id="3.4.21.53" evidence="10 11"/>
<dbReference type="Proteomes" id="UP000245872">
    <property type="component" value="Chromosome"/>
</dbReference>
<comment type="subcellular location">
    <subcellularLocation>
        <location evidence="1 10 11">Cytoplasm</location>
    </subcellularLocation>
</comment>
<organism evidence="18 19">
    <name type="scientific">Candidatus Cardinium hertigii</name>
    <dbReference type="NCBI Taxonomy" id="247481"/>
    <lineage>
        <taxon>Bacteria</taxon>
        <taxon>Pseudomonadati</taxon>
        <taxon>Bacteroidota</taxon>
        <taxon>Cytophagia</taxon>
        <taxon>Cytophagales</taxon>
        <taxon>Amoebophilaceae</taxon>
        <taxon>Candidatus Cardinium</taxon>
    </lineage>
</organism>
<evidence type="ECO:0000256" key="1">
    <source>
        <dbReference type="ARBA" id="ARBA00004496"/>
    </source>
</evidence>
<dbReference type="InterPro" id="IPR054594">
    <property type="entry name" value="Lon_lid"/>
</dbReference>
<comment type="function">
    <text evidence="10">ATP-dependent serine protease that mediates the selective degradation of mutant and abnormal proteins as well as certain short-lived regulatory proteins. Required for cellular homeostasis and for survival from DNA damage and developmental changes induced by stress. Degrades polypeptides processively to yield small peptide fragments that are 5 to 10 amino acids long. Binds to DNA in a double-stranded, site-specific manner.</text>
</comment>
<evidence type="ECO:0000256" key="2">
    <source>
        <dbReference type="ARBA" id="ARBA00022490"/>
    </source>
</evidence>
<feature type="domain" description="Lon proteolytic" evidence="16">
    <location>
        <begin position="627"/>
        <end position="808"/>
    </location>
</feature>
<dbReference type="InterPro" id="IPR020568">
    <property type="entry name" value="Ribosomal_Su5_D2-typ_SF"/>
</dbReference>
<evidence type="ECO:0000256" key="13">
    <source>
        <dbReference type="PIRSR" id="PIRSR001174-2"/>
    </source>
</evidence>
<dbReference type="Gene3D" id="1.20.5.5270">
    <property type="match status" value="1"/>
</dbReference>
<keyword evidence="7 10" id="KW-0067">ATP-binding</keyword>
<dbReference type="GO" id="GO:0004176">
    <property type="term" value="F:ATP-dependent peptidase activity"/>
    <property type="evidence" value="ECO:0007669"/>
    <property type="project" value="UniProtKB-UniRule"/>
</dbReference>
<dbReference type="InterPro" id="IPR004815">
    <property type="entry name" value="Lon_bac/euk-typ"/>
</dbReference>
<evidence type="ECO:0000256" key="14">
    <source>
        <dbReference type="PROSITE-ProRule" id="PRU01122"/>
    </source>
</evidence>
<dbReference type="SUPFAM" id="SSF88697">
    <property type="entry name" value="PUA domain-like"/>
    <property type="match status" value="1"/>
</dbReference>
<dbReference type="InterPro" id="IPR027417">
    <property type="entry name" value="P-loop_NTPase"/>
</dbReference>
<feature type="binding site" evidence="10 13">
    <location>
        <begin position="392"/>
        <end position="399"/>
    </location>
    <ligand>
        <name>ATP</name>
        <dbReference type="ChEBI" id="CHEBI:30616"/>
    </ligand>
</feature>
<dbReference type="Pfam" id="PF02190">
    <property type="entry name" value="LON_substr_bdg"/>
    <property type="match status" value="1"/>
</dbReference>
<dbReference type="InterPro" id="IPR014721">
    <property type="entry name" value="Ribsml_uS5_D2-typ_fold_subgr"/>
</dbReference>
<evidence type="ECO:0000259" key="17">
    <source>
        <dbReference type="PROSITE" id="PS51787"/>
    </source>
</evidence>
<evidence type="ECO:0000313" key="18">
    <source>
        <dbReference type="EMBL" id="AWN81843.1"/>
    </source>
</evidence>
<dbReference type="InterPro" id="IPR046336">
    <property type="entry name" value="Lon_prtase_N_sf"/>
</dbReference>
<keyword evidence="19" id="KW-1185">Reference proteome</keyword>
<sequence>MYFNNTSLIIDGALSAAWGGDSLGGMVELIVSDDTEQLAGKDTLDKIPLLTPCHVVLFPNVVMSITLKERHSIHLLETVQERDGFLGIVAQQNTETTVENTPHRYGVGTLAKVIKIINLPNGKTIVLVHGKQKFQVLRTFATASGLEATIQLLKDQPYKEDKKVIALMQSLKDVAIKILKFRSEAFNEAQAILVNIKNLDFLTYFLASNLNSDIHYKQKLLELNSSVKRANLLLKHLLKELEISELKKEIQDKVHSDISQQQRDYYLRQQVKILQDELGENDLSEEIEVLRAKGNKKQWPKEVADFFKKELDKAERMSQQSPEYVTSINHAEVLVELPWGVYTKDNLDINKAKKFFDAAHYNIEKVKERLLEFLAILKLKKNMKGPILCLCGPPGVGKTSLGKSIAKAMGRKYARIALGGLNDEAEIRGHRKTYIGAMPGKIIYNIQRVGASNPVVVLDEIDKIDRMRGDPAAALLEVLDPEQNHTFVDNFLEVPYDLSNVLFVATANTMDRIPAALQDRMEVIEVNGYSLEEKVEIAKRYLLPKQRKEHGLKATDLSIQDDAYAAIIDGYTRESGIRELARQIAGVCRKLAKSVALKEPYLKKVKKSDIATFLGPVIFDNTDYQHARIPGVSVGLAWTASGGEILFIEAVLSKGKGRIHLSGQLGEVMKESAMTALSYLKANEQYLDVSHDIFENYDLHIHVPAGAIPKDGPSAGITLFTSLVSLYTQKKVRDSLAMTGEITLRGQVLPVGGIKEKILAAKRVGIKEIILSSKNKKDVQEIKASYREKLIFHYVDWVDEVYRLALQPDKATDAKRWHAPVVDSRQEPTV</sequence>
<dbReference type="InterPro" id="IPR008269">
    <property type="entry name" value="Lon_proteolytic"/>
</dbReference>
<dbReference type="InterPro" id="IPR003111">
    <property type="entry name" value="Lon_prtase_N"/>
</dbReference>
<dbReference type="HAMAP" id="MF_01973">
    <property type="entry name" value="lon_bact"/>
    <property type="match status" value="1"/>
</dbReference>
<dbReference type="FunFam" id="3.40.50.300:FF:000021">
    <property type="entry name" value="Lon protease homolog"/>
    <property type="match status" value="1"/>
</dbReference>
<dbReference type="KEGG" id="cher:DK880_00523"/>
<evidence type="ECO:0000313" key="19">
    <source>
        <dbReference type="Proteomes" id="UP000245872"/>
    </source>
</evidence>
<proteinExistence type="evidence at transcript level"/>
<dbReference type="InterPro" id="IPR003959">
    <property type="entry name" value="ATPase_AAA_core"/>
</dbReference>
<dbReference type="PROSITE" id="PS51787">
    <property type="entry name" value="LON_N"/>
    <property type="match status" value="1"/>
</dbReference>
<gene>
    <name evidence="18" type="primary">lon2</name>
    <name evidence="10" type="synonym">lon</name>
    <name evidence="18" type="ORF">DK880_00523</name>
</gene>
<dbReference type="Pfam" id="PF05362">
    <property type="entry name" value="Lon_C"/>
    <property type="match status" value="1"/>
</dbReference>
<dbReference type="GO" id="GO:0043565">
    <property type="term" value="F:sequence-specific DNA binding"/>
    <property type="evidence" value="ECO:0007669"/>
    <property type="project" value="UniProtKB-UniRule"/>
</dbReference>
<evidence type="ECO:0000256" key="9">
    <source>
        <dbReference type="ARBA" id="ARBA00050665"/>
    </source>
</evidence>
<keyword evidence="3 10" id="KW-0645">Protease</keyword>
<dbReference type="PIRSF" id="PIRSF001174">
    <property type="entry name" value="Lon_proteas"/>
    <property type="match status" value="1"/>
</dbReference>
<dbReference type="GO" id="GO:0005524">
    <property type="term" value="F:ATP binding"/>
    <property type="evidence" value="ECO:0007669"/>
    <property type="project" value="UniProtKB-UniRule"/>
</dbReference>
<evidence type="ECO:0000256" key="15">
    <source>
        <dbReference type="RuleBase" id="RU000591"/>
    </source>
</evidence>
<dbReference type="Gene3D" id="1.10.8.60">
    <property type="match status" value="1"/>
</dbReference>
<dbReference type="Gene3D" id="2.30.130.40">
    <property type="entry name" value="LON domain-like"/>
    <property type="match status" value="1"/>
</dbReference>
<dbReference type="OrthoDB" id="9803599at2"/>
<dbReference type="InterPro" id="IPR015947">
    <property type="entry name" value="PUA-like_sf"/>
</dbReference>
<accession>A0A2Z3L8B6</accession>
<comment type="induction">
    <text evidence="10">By heat shock.</text>
</comment>
<dbReference type="GO" id="GO:0034605">
    <property type="term" value="P:cellular response to heat"/>
    <property type="evidence" value="ECO:0007669"/>
    <property type="project" value="UniProtKB-UniRule"/>
</dbReference>
<dbReference type="CDD" id="cd19500">
    <property type="entry name" value="RecA-like_Lon"/>
    <property type="match status" value="1"/>
</dbReference>
<comment type="similarity">
    <text evidence="10 11 14 15">Belongs to the peptidase S16 family.</text>
</comment>
<keyword evidence="8 10" id="KW-0346">Stress response</keyword>
<dbReference type="SMART" id="SM00464">
    <property type="entry name" value="LON"/>
    <property type="match status" value="1"/>
</dbReference>
<evidence type="ECO:0000256" key="10">
    <source>
        <dbReference type="HAMAP-Rule" id="MF_01973"/>
    </source>
</evidence>
<evidence type="ECO:0000259" key="16">
    <source>
        <dbReference type="PROSITE" id="PS51786"/>
    </source>
</evidence>
<comment type="catalytic activity">
    <reaction evidence="9 10 11 14">
        <text>Hydrolysis of proteins in presence of ATP.</text>
        <dbReference type="EC" id="3.4.21.53"/>
    </reaction>
</comment>
<evidence type="ECO:0000256" key="8">
    <source>
        <dbReference type="ARBA" id="ARBA00023016"/>
    </source>
</evidence>
<dbReference type="Gene3D" id="1.20.58.1480">
    <property type="match status" value="1"/>
</dbReference>
<dbReference type="EMBL" id="CP029619">
    <property type="protein sequence ID" value="AWN81843.1"/>
    <property type="molecule type" value="Genomic_DNA"/>
</dbReference>
<evidence type="ECO:0000256" key="11">
    <source>
        <dbReference type="PIRNR" id="PIRNR001174"/>
    </source>
</evidence>
<evidence type="ECO:0000256" key="7">
    <source>
        <dbReference type="ARBA" id="ARBA00022840"/>
    </source>
</evidence>
<dbReference type="AlphaFoldDB" id="A0A2Z3L8B6"/>
<dbReference type="SUPFAM" id="SSF52540">
    <property type="entry name" value="P-loop containing nucleoside triphosphate hydrolases"/>
    <property type="match status" value="1"/>
</dbReference>
<name>A0A2Z3L8B6_9BACT</name>
<protein>
    <recommendedName>
        <fullName evidence="10 11">Lon protease</fullName>
        <ecNumber evidence="10 11">3.4.21.53</ecNumber>
    </recommendedName>
    <alternativeName>
        <fullName evidence="10">ATP-dependent protease La</fullName>
    </alternativeName>
</protein>
<dbReference type="PROSITE" id="PS51786">
    <property type="entry name" value="LON_PROTEOLYTIC"/>
    <property type="match status" value="1"/>
</dbReference>
<evidence type="ECO:0000256" key="4">
    <source>
        <dbReference type="ARBA" id="ARBA00022741"/>
    </source>
</evidence>
<dbReference type="InterPro" id="IPR008268">
    <property type="entry name" value="Peptidase_S16_AS"/>
</dbReference>
<dbReference type="GO" id="GO:0006515">
    <property type="term" value="P:protein quality control for misfolded or incompletely synthesized proteins"/>
    <property type="evidence" value="ECO:0007669"/>
    <property type="project" value="UniProtKB-UniRule"/>
</dbReference>
<dbReference type="Gene3D" id="3.40.50.300">
    <property type="entry name" value="P-loop containing nucleotide triphosphate hydrolases"/>
    <property type="match status" value="1"/>
</dbReference>
<dbReference type="InterPro" id="IPR027543">
    <property type="entry name" value="Lon_bac"/>
</dbReference>
<dbReference type="GO" id="GO:0004252">
    <property type="term" value="F:serine-type endopeptidase activity"/>
    <property type="evidence" value="ECO:0007669"/>
    <property type="project" value="UniProtKB-UniRule"/>
</dbReference>
<dbReference type="Pfam" id="PF00004">
    <property type="entry name" value="AAA"/>
    <property type="match status" value="1"/>
</dbReference>
<dbReference type="PROSITE" id="PS01046">
    <property type="entry name" value="LON_SER"/>
    <property type="match status" value="1"/>
</dbReference>
<dbReference type="SUPFAM" id="SSF54211">
    <property type="entry name" value="Ribosomal protein S5 domain 2-like"/>
    <property type="match status" value="1"/>
</dbReference>
<keyword evidence="5 10" id="KW-0378">Hydrolase</keyword>
<feature type="domain" description="Lon N-terminal" evidence="17">
    <location>
        <begin position="47"/>
        <end position="241"/>
    </location>
</feature>
<keyword evidence="4 10" id="KW-0547">Nucleotide-binding</keyword>
<dbReference type="SMART" id="SM00382">
    <property type="entry name" value="AAA"/>
    <property type="match status" value="1"/>
</dbReference>
<evidence type="ECO:0000256" key="12">
    <source>
        <dbReference type="PIRSR" id="PIRSR001174-1"/>
    </source>
</evidence>
<dbReference type="NCBIfam" id="TIGR00763">
    <property type="entry name" value="lon"/>
    <property type="match status" value="1"/>
</dbReference>
<reference evidence="18 19" key="1">
    <citation type="submission" date="2018-05" db="EMBL/GenBank/DDBJ databases">
        <title>Candidatus Cardinium hertigii Genome Assembly.</title>
        <authorList>
            <person name="Showmaker K.C."/>
            <person name="Walden K.O."/>
            <person name="Fields C.J."/>
            <person name="Lambert K.N."/>
            <person name="Hudson M.E."/>
        </authorList>
    </citation>
    <scope>NUCLEOTIDE SEQUENCE [LARGE SCALE GENOMIC DNA]</scope>
    <source>
        <strain evidence="19">cHgTN10</strain>
    </source>
</reference>
<evidence type="ECO:0000256" key="6">
    <source>
        <dbReference type="ARBA" id="ARBA00022825"/>
    </source>
</evidence>
<dbReference type="Pfam" id="PF22667">
    <property type="entry name" value="Lon_lid"/>
    <property type="match status" value="1"/>
</dbReference>